<gene>
    <name evidence="2" type="ORF">BN2614_LOCUS2</name>
</gene>
<feature type="region of interest" description="Disordered" evidence="1">
    <location>
        <begin position="1"/>
        <end position="73"/>
    </location>
</feature>
<dbReference type="EMBL" id="CYRY02042725">
    <property type="protein sequence ID" value="VCX36600.1"/>
    <property type="molecule type" value="Genomic_DNA"/>
</dbReference>
<name>A0A9X9M4L7_GULGU</name>
<feature type="compositionally biased region" description="Basic residues" evidence="1">
    <location>
        <begin position="57"/>
        <end position="69"/>
    </location>
</feature>
<sequence>GQGPGAAGGHRQLLRAAAPAEEPRLLPHPGHAADDGRGQRAAATRGGRVAQGLPGRGPRRGRGRRRQPHLLRAQPLPLPGELWLRAAVRHLPRRGGQQHLLRGLSHRGRLRQGRLRLRVQRGHAGVQAGRDTEGAAHRHHRRRHL</sequence>
<evidence type="ECO:0000313" key="3">
    <source>
        <dbReference type="Proteomes" id="UP000269945"/>
    </source>
</evidence>
<keyword evidence="3" id="KW-1185">Reference proteome</keyword>
<feature type="compositionally biased region" description="Basic and acidic residues" evidence="1">
    <location>
        <begin position="21"/>
        <end position="38"/>
    </location>
</feature>
<protein>
    <submittedName>
        <fullName evidence="2">Uncharacterized protein</fullName>
    </submittedName>
</protein>
<organism evidence="2 3">
    <name type="scientific">Gulo gulo</name>
    <name type="common">Wolverine</name>
    <name type="synonym">Gluton</name>
    <dbReference type="NCBI Taxonomy" id="48420"/>
    <lineage>
        <taxon>Eukaryota</taxon>
        <taxon>Metazoa</taxon>
        <taxon>Chordata</taxon>
        <taxon>Craniata</taxon>
        <taxon>Vertebrata</taxon>
        <taxon>Euteleostomi</taxon>
        <taxon>Mammalia</taxon>
        <taxon>Eutheria</taxon>
        <taxon>Laurasiatheria</taxon>
        <taxon>Carnivora</taxon>
        <taxon>Caniformia</taxon>
        <taxon>Musteloidea</taxon>
        <taxon>Mustelidae</taxon>
        <taxon>Guloninae</taxon>
        <taxon>Gulo</taxon>
    </lineage>
</organism>
<comment type="caution">
    <text evidence="2">The sequence shown here is derived from an EMBL/GenBank/DDBJ whole genome shotgun (WGS) entry which is preliminary data.</text>
</comment>
<feature type="region of interest" description="Disordered" evidence="1">
    <location>
        <begin position="120"/>
        <end position="145"/>
    </location>
</feature>
<feature type="non-terminal residue" evidence="2">
    <location>
        <position position="145"/>
    </location>
</feature>
<evidence type="ECO:0000313" key="2">
    <source>
        <dbReference type="EMBL" id="VCX36600.1"/>
    </source>
</evidence>
<accession>A0A9X9M4L7</accession>
<evidence type="ECO:0000256" key="1">
    <source>
        <dbReference type="SAM" id="MobiDB-lite"/>
    </source>
</evidence>
<feature type="non-terminal residue" evidence="2">
    <location>
        <position position="1"/>
    </location>
</feature>
<dbReference type="AlphaFoldDB" id="A0A9X9M4L7"/>
<proteinExistence type="predicted"/>
<dbReference type="Proteomes" id="UP000269945">
    <property type="component" value="Unassembled WGS sequence"/>
</dbReference>
<reference evidence="2 3" key="1">
    <citation type="submission" date="2018-10" db="EMBL/GenBank/DDBJ databases">
        <authorList>
            <person name="Ekblom R."/>
            <person name="Jareborg N."/>
        </authorList>
    </citation>
    <scope>NUCLEOTIDE SEQUENCE [LARGE SCALE GENOMIC DNA]</scope>
    <source>
        <tissue evidence="2">Muscle</tissue>
    </source>
</reference>
<feature type="compositionally biased region" description="Low complexity" evidence="1">
    <location>
        <begin position="39"/>
        <end position="53"/>
    </location>
</feature>